<keyword evidence="3" id="KW-1185">Reference proteome</keyword>
<sequence>MLPSEQAPMSLWEAVILKGGRGPSLVAQWLSLPLPMQWVWIWSLVREQGFHVLKGAANKCLKISKTCKTCYFKKVRYLHGSNCHRSGKAGSKGVGKHQGAALSCVDVRSCKRQERTHGPETSHRDPLSRHLNLSAPQVPKQIRQHAKPAQIP</sequence>
<feature type="region of interest" description="Disordered" evidence="1">
    <location>
        <begin position="113"/>
        <end position="152"/>
    </location>
</feature>
<accession>A0ABN9A1N0</accession>
<dbReference type="Proteomes" id="UP001176941">
    <property type="component" value="Chromosome 7"/>
</dbReference>
<evidence type="ECO:0000256" key="1">
    <source>
        <dbReference type="SAM" id="MobiDB-lite"/>
    </source>
</evidence>
<dbReference type="EMBL" id="OX459943">
    <property type="protein sequence ID" value="CAI9178321.1"/>
    <property type="molecule type" value="Genomic_DNA"/>
</dbReference>
<evidence type="ECO:0000313" key="3">
    <source>
        <dbReference type="Proteomes" id="UP001176941"/>
    </source>
</evidence>
<organism evidence="2 3">
    <name type="scientific">Rangifer tarandus platyrhynchus</name>
    <name type="common">Svalbard reindeer</name>
    <dbReference type="NCBI Taxonomy" id="3082113"/>
    <lineage>
        <taxon>Eukaryota</taxon>
        <taxon>Metazoa</taxon>
        <taxon>Chordata</taxon>
        <taxon>Craniata</taxon>
        <taxon>Vertebrata</taxon>
        <taxon>Euteleostomi</taxon>
        <taxon>Mammalia</taxon>
        <taxon>Eutheria</taxon>
        <taxon>Laurasiatheria</taxon>
        <taxon>Artiodactyla</taxon>
        <taxon>Ruminantia</taxon>
        <taxon>Pecora</taxon>
        <taxon>Cervidae</taxon>
        <taxon>Odocoileinae</taxon>
        <taxon>Rangifer</taxon>
    </lineage>
</organism>
<evidence type="ECO:0000313" key="2">
    <source>
        <dbReference type="EMBL" id="CAI9178321.1"/>
    </source>
</evidence>
<protein>
    <submittedName>
        <fullName evidence="2">Uncharacterized protein</fullName>
    </submittedName>
</protein>
<feature type="compositionally biased region" description="Basic and acidic residues" evidence="1">
    <location>
        <begin position="113"/>
        <end position="128"/>
    </location>
</feature>
<name>A0ABN9A1N0_RANTA</name>
<gene>
    <name evidence="2" type="ORF">MRATA1EN1_LOCUS27283</name>
</gene>
<proteinExistence type="predicted"/>
<reference evidence="2" key="1">
    <citation type="submission" date="2023-04" db="EMBL/GenBank/DDBJ databases">
        <authorList>
            <consortium name="ELIXIR-Norway"/>
        </authorList>
    </citation>
    <scope>NUCLEOTIDE SEQUENCE [LARGE SCALE GENOMIC DNA]</scope>
</reference>